<keyword evidence="4" id="KW-1133">Transmembrane helix</keyword>
<feature type="transmembrane region" description="Helical" evidence="4">
    <location>
        <begin position="222"/>
        <end position="243"/>
    </location>
</feature>
<dbReference type="Gene3D" id="1.10.287.130">
    <property type="match status" value="1"/>
</dbReference>
<dbReference type="Gene3D" id="3.30.565.10">
    <property type="entry name" value="Histidine kinase-like ATPase, C-terminal domain"/>
    <property type="match status" value="1"/>
</dbReference>
<dbReference type="EC" id="2.7.13.3" evidence="2"/>
<keyword evidence="7" id="KW-1185">Reference proteome</keyword>
<name>A0A2A4GF21_9FLAO</name>
<comment type="caution">
    <text evidence="6">The sequence shown here is derived from an EMBL/GenBank/DDBJ whole genome shotgun (WGS) entry which is preliminary data.</text>
</comment>
<dbReference type="EMBL" id="NBWU01000001">
    <property type="protein sequence ID" value="PCE66342.1"/>
    <property type="molecule type" value="Genomic_DNA"/>
</dbReference>
<dbReference type="Pfam" id="PF02518">
    <property type="entry name" value="HATPase_c"/>
    <property type="match status" value="1"/>
</dbReference>
<dbReference type="OrthoDB" id="1933776at2"/>
<dbReference type="Proteomes" id="UP000219559">
    <property type="component" value="Unassembled WGS sequence"/>
</dbReference>
<dbReference type="InterPro" id="IPR004358">
    <property type="entry name" value="Sig_transdc_His_kin-like_C"/>
</dbReference>
<dbReference type="PROSITE" id="PS50109">
    <property type="entry name" value="HIS_KIN"/>
    <property type="match status" value="1"/>
</dbReference>
<accession>A0A2A4GF21</accession>
<organism evidence="6 7">
    <name type="scientific">Sediminicola luteus</name>
    <dbReference type="NCBI Taxonomy" id="319238"/>
    <lineage>
        <taxon>Bacteria</taxon>
        <taxon>Pseudomonadati</taxon>
        <taxon>Bacteroidota</taxon>
        <taxon>Flavobacteriia</taxon>
        <taxon>Flavobacteriales</taxon>
        <taxon>Flavobacteriaceae</taxon>
        <taxon>Sediminicola</taxon>
    </lineage>
</organism>
<gene>
    <name evidence="6" type="ORF">B7P33_03320</name>
</gene>
<keyword evidence="3" id="KW-0597">Phosphoprotein</keyword>
<reference evidence="6 7" key="1">
    <citation type="submission" date="2017-04" db="EMBL/GenBank/DDBJ databases">
        <title>A new member of the family Flavobacteriaceae isolated from ascidians.</title>
        <authorList>
            <person name="Chen L."/>
        </authorList>
    </citation>
    <scope>NUCLEOTIDE SEQUENCE [LARGE SCALE GENOMIC DNA]</scope>
    <source>
        <strain evidence="6 7">HQA918</strain>
    </source>
</reference>
<dbReference type="SMART" id="SM00388">
    <property type="entry name" value="HisKA"/>
    <property type="match status" value="1"/>
</dbReference>
<evidence type="ECO:0000313" key="6">
    <source>
        <dbReference type="EMBL" id="PCE66342.1"/>
    </source>
</evidence>
<evidence type="ECO:0000256" key="2">
    <source>
        <dbReference type="ARBA" id="ARBA00012438"/>
    </source>
</evidence>
<feature type="transmembrane region" description="Helical" evidence="4">
    <location>
        <begin position="22"/>
        <end position="44"/>
    </location>
</feature>
<protein>
    <recommendedName>
        <fullName evidence="2">histidine kinase</fullName>
        <ecNumber evidence="2">2.7.13.3</ecNumber>
    </recommendedName>
</protein>
<dbReference type="PRINTS" id="PR00344">
    <property type="entry name" value="BCTRLSENSOR"/>
</dbReference>
<evidence type="ECO:0000256" key="1">
    <source>
        <dbReference type="ARBA" id="ARBA00000085"/>
    </source>
</evidence>
<dbReference type="SUPFAM" id="SSF47384">
    <property type="entry name" value="Homodimeric domain of signal transducing histidine kinase"/>
    <property type="match status" value="1"/>
</dbReference>
<evidence type="ECO:0000259" key="5">
    <source>
        <dbReference type="PROSITE" id="PS50109"/>
    </source>
</evidence>
<dbReference type="SUPFAM" id="SSF55874">
    <property type="entry name" value="ATPase domain of HSP90 chaperone/DNA topoisomerase II/histidine kinase"/>
    <property type="match status" value="1"/>
</dbReference>
<dbReference type="SMART" id="SM00387">
    <property type="entry name" value="HATPase_c"/>
    <property type="match status" value="1"/>
</dbReference>
<dbReference type="PANTHER" id="PTHR43547">
    <property type="entry name" value="TWO-COMPONENT HISTIDINE KINASE"/>
    <property type="match status" value="1"/>
</dbReference>
<dbReference type="AlphaFoldDB" id="A0A2A4GF21"/>
<dbReference type="CDD" id="cd00075">
    <property type="entry name" value="HATPase"/>
    <property type="match status" value="1"/>
</dbReference>
<dbReference type="InterPro" id="IPR003661">
    <property type="entry name" value="HisK_dim/P_dom"/>
</dbReference>
<evidence type="ECO:0000313" key="7">
    <source>
        <dbReference type="Proteomes" id="UP000219559"/>
    </source>
</evidence>
<dbReference type="CDD" id="cd00082">
    <property type="entry name" value="HisKA"/>
    <property type="match status" value="1"/>
</dbReference>
<sequence>MPLFWWGFRAVCTTFGSMDKRIYILIGGSLLALIALSGIQYYLISDAYAVKKEAFMKEVRGEMKFLDSEAVFDDLEDAYVHHLQAAVKQGFAQGWEQERMLGGFRKFLDSLNQGFQAAYTRELEKRNLPYHIDYQKDITGMYLFDIVKNDTLMSTGKQEFLLFGKDLEPDNRMFFNSGRWESSSFSDDGEDLLPEQHWVSVIELKEYVSVPNSKSIIFKRMAGILALSIGSLLVVIILFVAALRSLLTQKKLADIKTDFINNITHELNTPLATLEIATKTLRNPKVQHDPVLLEKGLDTVSRQSDRLRGLVDQVVNHSLGHKAIGLRKEEIEPQLFLKDLVDDFSIKVPQKSVSMLWGQKVPKLCIDPFQWTTALQNVLNNAVKYGGNQIDIESTLDQGYWRITISDDGPGIPKNEQTAVFDKFYRVKMGNLHNVKGLGLGLYYVKQIVTAHNGSLSLASEPGQYTAITLKIPVQ</sequence>
<keyword evidence="4" id="KW-0472">Membrane</keyword>
<evidence type="ECO:0000256" key="3">
    <source>
        <dbReference type="ARBA" id="ARBA00022553"/>
    </source>
</evidence>
<feature type="domain" description="Histidine kinase" evidence="5">
    <location>
        <begin position="262"/>
        <end position="475"/>
    </location>
</feature>
<dbReference type="Pfam" id="PF00512">
    <property type="entry name" value="HisKA"/>
    <property type="match status" value="1"/>
</dbReference>
<proteinExistence type="predicted"/>
<comment type="catalytic activity">
    <reaction evidence="1">
        <text>ATP + protein L-histidine = ADP + protein N-phospho-L-histidine.</text>
        <dbReference type="EC" id="2.7.13.3"/>
    </reaction>
</comment>
<dbReference type="InterPro" id="IPR003594">
    <property type="entry name" value="HATPase_dom"/>
</dbReference>
<dbReference type="PANTHER" id="PTHR43547:SF2">
    <property type="entry name" value="HYBRID SIGNAL TRANSDUCTION HISTIDINE KINASE C"/>
    <property type="match status" value="1"/>
</dbReference>
<keyword evidence="4" id="KW-0812">Transmembrane</keyword>
<dbReference type="GO" id="GO:0000155">
    <property type="term" value="F:phosphorelay sensor kinase activity"/>
    <property type="evidence" value="ECO:0007669"/>
    <property type="project" value="InterPro"/>
</dbReference>
<dbReference type="InterPro" id="IPR036097">
    <property type="entry name" value="HisK_dim/P_sf"/>
</dbReference>
<dbReference type="InterPro" id="IPR036890">
    <property type="entry name" value="HATPase_C_sf"/>
</dbReference>
<dbReference type="InterPro" id="IPR005467">
    <property type="entry name" value="His_kinase_dom"/>
</dbReference>
<evidence type="ECO:0000256" key="4">
    <source>
        <dbReference type="SAM" id="Phobius"/>
    </source>
</evidence>